<dbReference type="Pfam" id="PF13912">
    <property type="entry name" value="zf-C2H2_6"/>
    <property type="match status" value="1"/>
</dbReference>
<dbReference type="InterPro" id="IPR056438">
    <property type="entry name" value="Znf-C2H2_CTCF"/>
</dbReference>
<dbReference type="GO" id="GO:0005634">
    <property type="term" value="C:nucleus"/>
    <property type="evidence" value="ECO:0007669"/>
    <property type="project" value="UniProtKB-SubCell"/>
</dbReference>
<dbReference type="InterPro" id="IPR013087">
    <property type="entry name" value="Znf_C2H2_type"/>
</dbReference>
<keyword evidence="6" id="KW-0862">Zinc</keyword>
<dbReference type="PROSITE" id="PS50157">
    <property type="entry name" value="ZINC_FINGER_C2H2_2"/>
    <property type="match status" value="6"/>
</dbReference>
<evidence type="ECO:0000256" key="9">
    <source>
        <dbReference type="ARBA" id="ARBA00023163"/>
    </source>
</evidence>
<dbReference type="Pfam" id="PF13894">
    <property type="entry name" value="zf-C2H2_4"/>
    <property type="match status" value="1"/>
</dbReference>
<evidence type="ECO:0000259" key="12">
    <source>
        <dbReference type="PROSITE" id="PS50157"/>
    </source>
</evidence>
<dbReference type="Proteomes" id="UP000791440">
    <property type="component" value="Unassembled WGS sequence"/>
</dbReference>
<dbReference type="Gene3D" id="3.30.160.60">
    <property type="entry name" value="Classic Zinc Finger"/>
    <property type="match status" value="5"/>
</dbReference>
<evidence type="ECO:0000256" key="10">
    <source>
        <dbReference type="ARBA" id="ARBA00023242"/>
    </source>
</evidence>
<dbReference type="Pfam" id="PF23611">
    <property type="entry name" value="zf-C2H2_16"/>
    <property type="match status" value="1"/>
</dbReference>
<dbReference type="AlphaFoldDB" id="A0A921ZTK8"/>
<protein>
    <recommendedName>
        <fullName evidence="12">C2H2-type domain-containing protein</fullName>
    </recommendedName>
</protein>
<evidence type="ECO:0000256" key="2">
    <source>
        <dbReference type="ARBA" id="ARBA00006991"/>
    </source>
</evidence>
<keyword evidence="14" id="KW-1185">Reference proteome</keyword>
<keyword evidence="7" id="KW-0805">Transcription regulation</keyword>
<evidence type="ECO:0000256" key="1">
    <source>
        <dbReference type="ARBA" id="ARBA00004123"/>
    </source>
</evidence>
<feature type="domain" description="C2H2-type" evidence="12">
    <location>
        <begin position="78"/>
        <end position="105"/>
    </location>
</feature>
<reference evidence="13" key="1">
    <citation type="journal article" date="2016" name="Insect Biochem. Mol. Biol.">
        <title>Multifaceted biological insights from a draft genome sequence of the tobacco hornworm moth, Manduca sexta.</title>
        <authorList>
            <person name="Kanost M.R."/>
            <person name="Arrese E.L."/>
            <person name="Cao X."/>
            <person name="Chen Y.R."/>
            <person name="Chellapilla S."/>
            <person name="Goldsmith M.R."/>
            <person name="Grosse-Wilde E."/>
            <person name="Heckel D.G."/>
            <person name="Herndon N."/>
            <person name="Jiang H."/>
            <person name="Papanicolaou A."/>
            <person name="Qu J."/>
            <person name="Soulages J.L."/>
            <person name="Vogel H."/>
            <person name="Walters J."/>
            <person name="Waterhouse R.M."/>
            <person name="Ahn S.J."/>
            <person name="Almeida F.C."/>
            <person name="An C."/>
            <person name="Aqrawi P."/>
            <person name="Bretschneider A."/>
            <person name="Bryant W.B."/>
            <person name="Bucks S."/>
            <person name="Chao H."/>
            <person name="Chevignon G."/>
            <person name="Christen J.M."/>
            <person name="Clarke D.F."/>
            <person name="Dittmer N.T."/>
            <person name="Ferguson L.C.F."/>
            <person name="Garavelou S."/>
            <person name="Gordon K.H.J."/>
            <person name="Gunaratna R.T."/>
            <person name="Han Y."/>
            <person name="Hauser F."/>
            <person name="He Y."/>
            <person name="Heidel-Fischer H."/>
            <person name="Hirsh A."/>
            <person name="Hu Y."/>
            <person name="Jiang H."/>
            <person name="Kalra D."/>
            <person name="Klinner C."/>
            <person name="Konig C."/>
            <person name="Kovar C."/>
            <person name="Kroll A.R."/>
            <person name="Kuwar S.S."/>
            <person name="Lee S.L."/>
            <person name="Lehman R."/>
            <person name="Li K."/>
            <person name="Li Z."/>
            <person name="Liang H."/>
            <person name="Lovelace S."/>
            <person name="Lu Z."/>
            <person name="Mansfield J.H."/>
            <person name="McCulloch K.J."/>
            <person name="Mathew T."/>
            <person name="Morton B."/>
            <person name="Muzny D.M."/>
            <person name="Neunemann D."/>
            <person name="Ongeri F."/>
            <person name="Pauchet Y."/>
            <person name="Pu L.L."/>
            <person name="Pyrousis I."/>
            <person name="Rao X.J."/>
            <person name="Redding A."/>
            <person name="Roesel C."/>
            <person name="Sanchez-Gracia A."/>
            <person name="Schaack S."/>
            <person name="Shukla A."/>
            <person name="Tetreau G."/>
            <person name="Wang Y."/>
            <person name="Xiong G.H."/>
            <person name="Traut W."/>
            <person name="Walsh T.K."/>
            <person name="Worley K.C."/>
            <person name="Wu D."/>
            <person name="Wu W."/>
            <person name="Wu Y.Q."/>
            <person name="Zhang X."/>
            <person name="Zou Z."/>
            <person name="Zucker H."/>
            <person name="Briscoe A.D."/>
            <person name="Burmester T."/>
            <person name="Clem R.J."/>
            <person name="Feyereisen R."/>
            <person name="Grimmelikhuijzen C.J.P."/>
            <person name="Hamodrakas S.J."/>
            <person name="Hansson B.S."/>
            <person name="Huguet E."/>
            <person name="Jermiin L.S."/>
            <person name="Lan Q."/>
            <person name="Lehman H.K."/>
            <person name="Lorenzen M."/>
            <person name="Merzendorfer H."/>
            <person name="Michalopoulos I."/>
            <person name="Morton D.B."/>
            <person name="Muthukrishnan S."/>
            <person name="Oakeshott J.G."/>
            <person name="Palmer W."/>
            <person name="Park Y."/>
            <person name="Passarelli A.L."/>
            <person name="Rozas J."/>
            <person name="Schwartz L.M."/>
            <person name="Smith W."/>
            <person name="Southgate A."/>
            <person name="Vilcinskas A."/>
            <person name="Vogt R."/>
            <person name="Wang P."/>
            <person name="Werren J."/>
            <person name="Yu X.Q."/>
            <person name="Zhou J.J."/>
            <person name="Brown S.J."/>
            <person name="Scherer S.E."/>
            <person name="Richards S."/>
            <person name="Blissard G.W."/>
        </authorList>
    </citation>
    <scope>NUCLEOTIDE SEQUENCE</scope>
</reference>
<evidence type="ECO:0000256" key="3">
    <source>
        <dbReference type="ARBA" id="ARBA00022723"/>
    </source>
</evidence>
<feature type="domain" description="C2H2-type" evidence="12">
    <location>
        <begin position="106"/>
        <end position="133"/>
    </location>
</feature>
<dbReference type="FunFam" id="3.30.160.60:FF:000100">
    <property type="entry name" value="Zinc finger 45-like"/>
    <property type="match status" value="1"/>
</dbReference>
<evidence type="ECO:0000313" key="14">
    <source>
        <dbReference type="Proteomes" id="UP000791440"/>
    </source>
</evidence>
<keyword evidence="10" id="KW-0539">Nucleus</keyword>
<dbReference type="SUPFAM" id="SSF57667">
    <property type="entry name" value="beta-beta-alpha zinc fingers"/>
    <property type="match status" value="3"/>
</dbReference>
<evidence type="ECO:0000256" key="11">
    <source>
        <dbReference type="PROSITE-ProRule" id="PRU00042"/>
    </source>
</evidence>
<dbReference type="GO" id="GO:0000978">
    <property type="term" value="F:RNA polymerase II cis-regulatory region sequence-specific DNA binding"/>
    <property type="evidence" value="ECO:0007669"/>
    <property type="project" value="TreeGrafter"/>
</dbReference>
<comment type="subcellular location">
    <subcellularLocation>
        <location evidence="1">Nucleus</location>
    </subcellularLocation>
</comment>
<evidence type="ECO:0000256" key="7">
    <source>
        <dbReference type="ARBA" id="ARBA00023015"/>
    </source>
</evidence>
<proteinExistence type="inferred from homology"/>
<reference evidence="13" key="2">
    <citation type="submission" date="2020-12" db="EMBL/GenBank/DDBJ databases">
        <authorList>
            <person name="Kanost M."/>
        </authorList>
    </citation>
    <scope>NUCLEOTIDE SEQUENCE</scope>
</reference>
<gene>
    <name evidence="13" type="ORF">O3G_MSEX014189</name>
</gene>
<dbReference type="PANTHER" id="PTHR23226:SF416">
    <property type="entry name" value="FI01424P"/>
    <property type="match status" value="1"/>
</dbReference>
<dbReference type="EMBL" id="JH669069">
    <property type="protein sequence ID" value="KAG6463962.1"/>
    <property type="molecule type" value="Genomic_DNA"/>
</dbReference>
<feature type="domain" description="C2H2-type" evidence="12">
    <location>
        <begin position="22"/>
        <end position="49"/>
    </location>
</feature>
<feature type="domain" description="C2H2-type" evidence="12">
    <location>
        <begin position="134"/>
        <end position="157"/>
    </location>
</feature>
<keyword evidence="5 11" id="KW-0863">Zinc-finger</keyword>
<dbReference type="GO" id="GO:0000981">
    <property type="term" value="F:DNA-binding transcription factor activity, RNA polymerase II-specific"/>
    <property type="evidence" value="ECO:0007669"/>
    <property type="project" value="TreeGrafter"/>
</dbReference>
<dbReference type="FunFam" id="3.30.160.60:FF:000446">
    <property type="entry name" value="Zinc finger protein"/>
    <property type="match status" value="1"/>
</dbReference>
<evidence type="ECO:0000256" key="5">
    <source>
        <dbReference type="ARBA" id="ARBA00022771"/>
    </source>
</evidence>
<comment type="caution">
    <text evidence="13">The sequence shown here is derived from an EMBL/GenBank/DDBJ whole genome shotgun (WGS) entry which is preliminary data.</text>
</comment>
<evidence type="ECO:0000256" key="8">
    <source>
        <dbReference type="ARBA" id="ARBA00023125"/>
    </source>
</evidence>
<keyword evidence="8" id="KW-0238">DNA-binding</keyword>
<dbReference type="PANTHER" id="PTHR23226">
    <property type="entry name" value="ZINC FINGER AND SCAN DOMAIN-CONTAINING"/>
    <property type="match status" value="1"/>
</dbReference>
<evidence type="ECO:0000313" key="13">
    <source>
        <dbReference type="EMBL" id="KAG6463962.1"/>
    </source>
</evidence>
<evidence type="ECO:0000256" key="4">
    <source>
        <dbReference type="ARBA" id="ARBA00022737"/>
    </source>
</evidence>
<feature type="domain" description="C2H2-type" evidence="12">
    <location>
        <begin position="50"/>
        <end position="77"/>
    </location>
</feature>
<dbReference type="GO" id="GO:0008270">
    <property type="term" value="F:zinc ion binding"/>
    <property type="evidence" value="ECO:0007669"/>
    <property type="project" value="UniProtKB-KW"/>
</dbReference>
<dbReference type="SMART" id="SM00355">
    <property type="entry name" value="ZnF_C2H2"/>
    <property type="match status" value="6"/>
</dbReference>
<keyword evidence="4" id="KW-0677">Repeat</keyword>
<comment type="similarity">
    <text evidence="2">Belongs to the krueppel C2H2-type zinc-finger protein family.</text>
</comment>
<dbReference type="InterPro" id="IPR036236">
    <property type="entry name" value="Znf_C2H2_sf"/>
</dbReference>
<dbReference type="Pfam" id="PF00096">
    <property type="entry name" value="zf-C2H2"/>
    <property type="match status" value="3"/>
</dbReference>
<keyword evidence="3" id="KW-0479">Metal-binding</keyword>
<evidence type="ECO:0000256" key="6">
    <source>
        <dbReference type="ARBA" id="ARBA00022833"/>
    </source>
</evidence>
<feature type="domain" description="C2H2-type" evidence="12">
    <location>
        <begin position="163"/>
        <end position="190"/>
    </location>
</feature>
<sequence length="240" mass="28505">MHKKHMQYHLQHQSTDLPDDIFKCKKCNSRFETNESLAKHMVEHEVKKNFVCETCGRVFTRHDYLYKHMLTHTGVKQHKCPHCDFQAAQRSSLTVHLRKHTGERPYSCDMCTLRCVSRSNLNAHRRRHLLIKNYECSICNKKFGYKVSLEEHIASFHERIELHPCEHCGATYSRIRGLRRHLATKHGKRNKQEEEKITEVVVENVHNDQEKEPIIKNLRYELKEGDLLMIKNPDCEIFMS</sequence>
<accession>A0A921ZTK8</accession>
<dbReference type="PROSITE" id="PS00028">
    <property type="entry name" value="ZINC_FINGER_C2H2_1"/>
    <property type="match status" value="4"/>
</dbReference>
<organism evidence="13 14">
    <name type="scientific">Manduca sexta</name>
    <name type="common">Tobacco hawkmoth</name>
    <name type="synonym">Tobacco hornworm</name>
    <dbReference type="NCBI Taxonomy" id="7130"/>
    <lineage>
        <taxon>Eukaryota</taxon>
        <taxon>Metazoa</taxon>
        <taxon>Ecdysozoa</taxon>
        <taxon>Arthropoda</taxon>
        <taxon>Hexapoda</taxon>
        <taxon>Insecta</taxon>
        <taxon>Pterygota</taxon>
        <taxon>Neoptera</taxon>
        <taxon>Endopterygota</taxon>
        <taxon>Lepidoptera</taxon>
        <taxon>Glossata</taxon>
        <taxon>Ditrysia</taxon>
        <taxon>Bombycoidea</taxon>
        <taxon>Sphingidae</taxon>
        <taxon>Sphinginae</taxon>
        <taxon>Sphingini</taxon>
        <taxon>Manduca</taxon>
    </lineage>
</organism>
<dbReference type="FunFam" id="3.30.160.60:FF:000075">
    <property type="entry name" value="Putative zinc finger protein 536"/>
    <property type="match status" value="1"/>
</dbReference>
<keyword evidence="9" id="KW-0804">Transcription</keyword>
<name>A0A921ZTK8_MANSE</name>